<protein>
    <submittedName>
        <fullName evidence="1">Uncharacterized protein</fullName>
    </submittedName>
</protein>
<gene>
    <name evidence="1" type="ORF">SDC9_73015</name>
</gene>
<name>A0A644YF25_9ZZZZ</name>
<sequence length="62" mass="7099">MHIQKFRIVMTKSFHLVLRSISPASVPDIDLAYILEKLPFILCMPGSYGVVEQQYMMAMIPV</sequence>
<comment type="caution">
    <text evidence="1">The sequence shown here is derived from an EMBL/GenBank/DDBJ whole genome shotgun (WGS) entry which is preliminary data.</text>
</comment>
<organism evidence="1">
    <name type="scientific">bioreactor metagenome</name>
    <dbReference type="NCBI Taxonomy" id="1076179"/>
    <lineage>
        <taxon>unclassified sequences</taxon>
        <taxon>metagenomes</taxon>
        <taxon>ecological metagenomes</taxon>
    </lineage>
</organism>
<dbReference type="EMBL" id="VSSQ01004752">
    <property type="protein sequence ID" value="MPM26511.1"/>
    <property type="molecule type" value="Genomic_DNA"/>
</dbReference>
<accession>A0A644YF25</accession>
<reference evidence="1" key="1">
    <citation type="submission" date="2019-08" db="EMBL/GenBank/DDBJ databases">
        <authorList>
            <person name="Kucharzyk K."/>
            <person name="Murdoch R.W."/>
            <person name="Higgins S."/>
            <person name="Loffler F."/>
        </authorList>
    </citation>
    <scope>NUCLEOTIDE SEQUENCE</scope>
</reference>
<dbReference type="AlphaFoldDB" id="A0A644YF25"/>
<proteinExistence type="predicted"/>
<evidence type="ECO:0000313" key="1">
    <source>
        <dbReference type="EMBL" id="MPM26511.1"/>
    </source>
</evidence>